<dbReference type="AlphaFoldDB" id="A0A0U1P123"/>
<reference evidence="3" key="1">
    <citation type="submission" date="2015-05" db="EMBL/GenBank/DDBJ databases">
        <authorList>
            <person name="Urmite Genomes"/>
        </authorList>
    </citation>
    <scope>NUCLEOTIDE SEQUENCE [LARGE SCALE GENOMIC DNA]</scope>
    <source>
        <strain evidence="3">LF1</strain>
    </source>
</reference>
<dbReference type="Gene3D" id="2.60.40.790">
    <property type="match status" value="1"/>
</dbReference>
<protein>
    <submittedName>
        <fullName evidence="2">Spore coat protein</fullName>
    </submittedName>
</protein>
<proteinExistence type="predicted"/>
<organism evidence="2 3">
    <name type="scientific">Neobacillus massiliamazoniensis</name>
    <dbReference type="NCBI Taxonomy" id="1499688"/>
    <lineage>
        <taxon>Bacteria</taxon>
        <taxon>Bacillati</taxon>
        <taxon>Bacillota</taxon>
        <taxon>Bacilli</taxon>
        <taxon>Bacillales</taxon>
        <taxon>Bacillaceae</taxon>
        <taxon>Neobacillus</taxon>
    </lineage>
</organism>
<name>A0A0U1P123_9BACI</name>
<gene>
    <name evidence="2" type="primary">gerT</name>
    <name evidence="2" type="ORF">BN000_03776</name>
</gene>
<dbReference type="EMBL" id="CVRB01000004">
    <property type="protein sequence ID" value="CRK83782.1"/>
    <property type="molecule type" value="Genomic_DNA"/>
</dbReference>
<dbReference type="InterPro" id="IPR008978">
    <property type="entry name" value="HSP20-like_chaperone"/>
</dbReference>
<dbReference type="STRING" id="1499688.BN000_03776"/>
<dbReference type="RefSeq" id="WP_090636829.1">
    <property type="nucleotide sequence ID" value="NZ_CVRB01000004.1"/>
</dbReference>
<sequence>MFPFNMFPFNKDMKESLQNMKPDEISNYVQDIITKVMPGNMKGMMNPQDFQNNFQSGQARQPENSNGISSTAYETHDFVFVRISIKSEEWVRKLRLYHTSNQLIIEHIPQHEDKHIITLPAIVKKKGAAANYKDGTLEVRIPKNIDMQYSQIDVTEIM</sequence>
<dbReference type="OrthoDB" id="2905328at2"/>
<dbReference type="CDD" id="cd06464">
    <property type="entry name" value="ACD_sHsps-like"/>
    <property type="match status" value="1"/>
</dbReference>
<keyword evidence="2" id="KW-0946">Virion</keyword>
<accession>A0A0U1P123</accession>
<evidence type="ECO:0000313" key="3">
    <source>
        <dbReference type="Proteomes" id="UP000199087"/>
    </source>
</evidence>
<dbReference type="SUPFAM" id="SSF49764">
    <property type="entry name" value="HSP20-like chaperones"/>
    <property type="match status" value="1"/>
</dbReference>
<keyword evidence="3" id="KW-1185">Reference proteome</keyword>
<evidence type="ECO:0000256" key="1">
    <source>
        <dbReference type="SAM" id="MobiDB-lite"/>
    </source>
</evidence>
<dbReference type="Proteomes" id="UP000199087">
    <property type="component" value="Unassembled WGS sequence"/>
</dbReference>
<evidence type="ECO:0000313" key="2">
    <source>
        <dbReference type="EMBL" id="CRK83782.1"/>
    </source>
</evidence>
<feature type="region of interest" description="Disordered" evidence="1">
    <location>
        <begin position="48"/>
        <end position="68"/>
    </location>
</feature>
<keyword evidence="2" id="KW-0167">Capsid protein</keyword>